<sequence length="158" mass="18751">MRRLRVYIDTSVISHLDQQDNPEYMQITKKFWDELKQGKYNVYISSAVITELNKCKEPKRSRLLEYMSQIEFTRIEINQQVLELAQKYVNECIIPSKYFDDAVHIAVASINECDILVSWNFKHIVRYRTIQGVNAINKLMGYREIQLVSPLMILEEEE</sequence>
<evidence type="ECO:0000313" key="2">
    <source>
        <dbReference type="EMBL" id="BCS82348.1"/>
    </source>
</evidence>
<accession>A0ABM7NQA2</accession>
<name>A0ABM7NQA2_9FIRM</name>
<dbReference type="Gene3D" id="3.40.50.1010">
    <property type="entry name" value="5'-nuclease"/>
    <property type="match status" value="1"/>
</dbReference>
<feature type="domain" description="PIN" evidence="1">
    <location>
        <begin position="6"/>
        <end position="116"/>
    </location>
</feature>
<gene>
    <name evidence="2" type="ORF">CaldiYA01_23080</name>
</gene>
<dbReference type="RefSeq" id="WP_207179882.1">
    <property type="nucleotide sequence ID" value="NZ_AP024480.1"/>
</dbReference>
<keyword evidence="3" id="KW-1185">Reference proteome</keyword>
<reference evidence="2 3" key="1">
    <citation type="submission" date="2021-02" db="EMBL/GenBank/DDBJ databases">
        <title>Nitrogen-fixing ability and nitrogen fixation related genes of thermophilic fermentative bacteria in the genus Caldicellulosiruptor.</title>
        <authorList>
            <person name="Chen Y."/>
            <person name="Nishihara A."/>
            <person name="Haruta S."/>
        </authorList>
    </citation>
    <scope>NUCLEOTIDE SEQUENCE [LARGE SCALE GENOMIC DNA]</scope>
    <source>
        <strain evidence="2 3">YA01</strain>
    </source>
</reference>
<dbReference type="InterPro" id="IPR002716">
    <property type="entry name" value="PIN_dom"/>
</dbReference>
<dbReference type="Proteomes" id="UP000663623">
    <property type="component" value="Chromosome"/>
</dbReference>
<protein>
    <recommendedName>
        <fullName evidence="1">PIN domain-containing protein</fullName>
    </recommendedName>
</protein>
<dbReference type="Pfam" id="PF01850">
    <property type="entry name" value="PIN"/>
    <property type="match status" value="1"/>
</dbReference>
<dbReference type="CDD" id="cd18687">
    <property type="entry name" value="PIN_VapC-like"/>
    <property type="match status" value="1"/>
</dbReference>
<dbReference type="InterPro" id="IPR029060">
    <property type="entry name" value="PIN-like_dom_sf"/>
</dbReference>
<evidence type="ECO:0000313" key="3">
    <source>
        <dbReference type="Proteomes" id="UP000663623"/>
    </source>
</evidence>
<proteinExistence type="predicted"/>
<dbReference type="SUPFAM" id="SSF88723">
    <property type="entry name" value="PIN domain-like"/>
    <property type="match status" value="1"/>
</dbReference>
<organism evidence="2 3">
    <name type="scientific">Caldicellulosiruptor diazotrophicus</name>
    <dbReference type="NCBI Taxonomy" id="2806205"/>
    <lineage>
        <taxon>Bacteria</taxon>
        <taxon>Bacillati</taxon>
        <taxon>Bacillota</taxon>
        <taxon>Bacillota incertae sedis</taxon>
        <taxon>Caldicellulosiruptorales</taxon>
        <taxon>Caldicellulosiruptoraceae</taxon>
        <taxon>Caldicellulosiruptor</taxon>
    </lineage>
</organism>
<evidence type="ECO:0000259" key="1">
    <source>
        <dbReference type="Pfam" id="PF01850"/>
    </source>
</evidence>
<dbReference type="EMBL" id="AP024480">
    <property type="protein sequence ID" value="BCS82348.1"/>
    <property type="molecule type" value="Genomic_DNA"/>
</dbReference>